<evidence type="ECO:0000256" key="1">
    <source>
        <dbReference type="ARBA" id="ARBA00005054"/>
    </source>
</evidence>
<dbReference type="GO" id="GO:0004644">
    <property type="term" value="F:phosphoribosylglycinamide formyltransferase activity"/>
    <property type="evidence" value="ECO:0007669"/>
    <property type="project" value="UniProtKB-UniRule"/>
</dbReference>
<feature type="site" description="Raises pKa of active site His" evidence="4">
    <location>
        <position position="151"/>
    </location>
</feature>
<dbReference type="GO" id="GO:0005829">
    <property type="term" value="C:cytosol"/>
    <property type="evidence" value="ECO:0007669"/>
    <property type="project" value="TreeGrafter"/>
</dbReference>
<comment type="similarity">
    <text evidence="4">Belongs to the GART family.</text>
</comment>
<comment type="function">
    <text evidence="4">Catalyzes the transfer of a formyl group from 10-formyltetrahydrofolate to 5-phospho-ribosyl-glycinamide (GAR), producing 5-phospho-ribosyl-N-formylglycinamide (FGAR) and tetrahydrofolate.</text>
</comment>
<dbReference type="OrthoDB" id="9806170at2"/>
<dbReference type="PANTHER" id="PTHR43369:SF2">
    <property type="entry name" value="PHOSPHORIBOSYLGLYCINAMIDE FORMYLTRANSFERASE"/>
    <property type="match status" value="1"/>
</dbReference>
<dbReference type="NCBIfam" id="TIGR00639">
    <property type="entry name" value="PurN"/>
    <property type="match status" value="1"/>
</dbReference>
<keyword evidence="7" id="KW-1185">Reference proteome</keyword>
<feature type="domain" description="Formyl transferase N-terminal" evidence="5">
    <location>
        <begin position="11"/>
        <end position="186"/>
    </location>
</feature>
<feature type="binding site" evidence="4">
    <location>
        <position position="113"/>
    </location>
    <ligand>
        <name>(6R)-10-formyltetrahydrofolate</name>
        <dbReference type="ChEBI" id="CHEBI:195366"/>
    </ligand>
</feature>
<reference evidence="6 7" key="1">
    <citation type="submission" date="2015-10" db="EMBL/GenBank/DDBJ databases">
        <title>Genome sequencing and analysis of members of genus Stenotrophomonas.</title>
        <authorList>
            <person name="Patil P.P."/>
            <person name="Midha S."/>
            <person name="Patil P.B."/>
        </authorList>
    </citation>
    <scope>NUCLEOTIDE SEQUENCE [LARGE SCALE GENOMIC DNA]</scope>
    <source>
        <strain evidence="6 7">JCM 16536</strain>
    </source>
</reference>
<sequence length="230" mass="24178">MTPPSLRAPARLAVLASGRGSNLQAILDAIAAGTLDARVVGVFSDKPTAAALQKVPADRRWAASPRDYPDREAFDAALGDALAASGADWIVCAGYMRILGEALVRRFDGRMVNIHPSLLPLHRGLHTHARAIEAGDAQHGASVHFVIPELDAGAVLAQARVPVLPGDDAATLAARVLAREHPLLIASLRLLASGRVREAGGQLMLDGQCLFTPLRLDSAGHLREAADTLP</sequence>
<evidence type="ECO:0000313" key="6">
    <source>
        <dbReference type="EMBL" id="KRG46961.1"/>
    </source>
</evidence>
<dbReference type="PANTHER" id="PTHR43369">
    <property type="entry name" value="PHOSPHORIBOSYLGLYCINAMIDE FORMYLTRANSFERASE"/>
    <property type="match status" value="1"/>
</dbReference>
<name>A0A0R0AZP3_9GAMM</name>
<evidence type="ECO:0000259" key="5">
    <source>
        <dbReference type="Pfam" id="PF00551"/>
    </source>
</evidence>
<dbReference type="AlphaFoldDB" id="A0A0R0AZP3"/>
<dbReference type="EC" id="2.1.2.2" evidence="4"/>
<dbReference type="RefSeq" id="WP_057643713.1">
    <property type="nucleotide sequence ID" value="NZ_LLXU01000049.1"/>
</dbReference>
<accession>A0A0R0AZP3</accession>
<dbReference type="CDD" id="cd08645">
    <property type="entry name" value="FMT_core_GART"/>
    <property type="match status" value="1"/>
</dbReference>
<dbReference type="STRING" id="676599.ARC20_03720"/>
<keyword evidence="2 4" id="KW-0808">Transferase</keyword>
<comment type="pathway">
    <text evidence="1 4">Purine metabolism; IMP biosynthesis via de novo pathway; N(2)-formyl-N(1)-(5-phospho-D-ribosyl)glycinamide from N(1)-(5-phospho-D-ribosyl)glycinamide (10-formyl THF route): step 1/1.</text>
</comment>
<comment type="caution">
    <text evidence="6">The sequence shown here is derived from an EMBL/GenBank/DDBJ whole genome shotgun (WGS) entry which is preliminary data.</text>
</comment>
<feature type="binding site" evidence="4">
    <location>
        <begin position="96"/>
        <end position="99"/>
    </location>
    <ligand>
        <name>(6R)-10-formyltetrahydrofolate</name>
        <dbReference type="ChEBI" id="CHEBI:195366"/>
    </ligand>
</feature>
<feature type="binding site" evidence="4">
    <location>
        <position position="71"/>
    </location>
    <ligand>
        <name>(6R)-10-formyltetrahydrofolate</name>
        <dbReference type="ChEBI" id="CHEBI:195366"/>
    </ligand>
</feature>
<evidence type="ECO:0000313" key="7">
    <source>
        <dbReference type="Proteomes" id="UP000051802"/>
    </source>
</evidence>
<dbReference type="Gene3D" id="3.40.50.170">
    <property type="entry name" value="Formyl transferase, N-terminal domain"/>
    <property type="match status" value="1"/>
</dbReference>
<evidence type="ECO:0000256" key="2">
    <source>
        <dbReference type="ARBA" id="ARBA00022679"/>
    </source>
</evidence>
<evidence type="ECO:0000256" key="3">
    <source>
        <dbReference type="ARBA" id="ARBA00022755"/>
    </source>
</evidence>
<feature type="active site" description="Proton donor" evidence="4">
    <location>
        <position position="115"/>
    </location>
</feature>
<dbReference type="Pfam" id="PF00551">
    <property type="entry name" value="Formyl_trans_N"/>
    <property type="match status" value="1"/>
</dbReference>
<dbReference type="InterPro" id="IPR004607">
    <property type="entry name" value="GART"/>
</dbReference>
<proteinExistence type="inferred from homology"/>
<dbReference type="HAMAP" id="MF_01930">
    <property type="entry name" value="PurN"/>
    <property type="match status" value="1"/>
</dbReference>
<organism evidence="6 7">
    <name type="scientific">Stenotrophomonas panacihumi</name>
    <dbReference type="NCBI Taxonomy" id="676599"/>
    <lineage>
        <taxon>Bacteria</taxon>
        <taxon>Pseudomonadati</taxon>
        <taxon>Pseudomonadota</taxon>
        <taxon>Gammaproteobacteria</taxon>
        <taxon>Lysobacterales</taxon>
        <taxon>Lysobacteraceae</taxon>
        <taxon>Stenotrophomonas</taxon>
    </lineage>
</organism>
<feature type="binding site" evidence="4">
    <location>
        <begin position="20"/>
        <end position="22"/>
    </location>
    <ligand>
        <name>N(1)-(5-phospho-beta-D-ribosyl)glycinamide</name>
        <dbReference type="ChEBI" id="CHEBI:143788"/>
    </ligand>
</feature>
<dbReference type="GO" id="GO:0006189">
    <property type="term" value="P:'de novo' IMP biosynthetic process"/>
    <property type="evidence" value="ECO:0007669"/>
    <property type="project" value="UniProtKB-UniRule"/>
</dbReference>
<dbReference type="SUPFAM" id="SSF53328">
    <property type="entry name" value="Formyltransferase"/>
    <property type="match status" value="1"/>
</dbReference>
<protein>
    <recommendedName>
        <fullName evidence="4">Phosphoribosylglycinamide formyltransferase</fullName>
        <ecNumber evidence="4">2.1.2.2</ecNumber>
    </recommendedName>
    <alternativeName>
        <fullName evidence="4">5'-phosphoribosylglycinamide transformylase</fullName>
    </alternativeName>
    <alternativeName>
        <fullName evidence="4">GAR transformylase</fullName>
        <shortName evidence="4">GART</shortName>
    </alternativeName>
</protein>
<evidence type="ECO:0000256" key="4">
    <source>
        <dbReference type="HAMAP-Rule" id="MF_01930"/>
    </source>
</evidence>
<keyword evidence="3 4" id="KW-0658">Purine biosynthesis</keyword>
<dbReference type="UniPathway" id="UPA00074">
    <property type="reaction ID" value="UER00126"/>
</dbReference>
<dbReference type="InterPro" id="IPR036477">
    <property type="entry name" value="Formyl_transf_N_sf"/>
</dbReference>
<gene>
    <name evidence="4" type="primary">purN</name>
    <name evidence="6" type="ORF">ARC20_03720</name>
</gene>
<dbReference type="EMBL" id="LLXU01000049">
    <property type="protein sequence ID" value="KRG46961.1"/>
    <property type="molecule type" value="Genomic_DNA"/>
</dbReference>
<dbReference type="Proteomes" id="UP000051802">
    <property type="component" value="Unassembled WGS sequence"/>
</dbReference>
<comment type="catalytic activity">
    <reaction evidence="4">
        <text>N(1)-(5-phospho-beta-D-ribosyl)glycinamide + (6R)-10-formyltetrahydrofolate = N(2)-formyl-N(1)-(5-phospho-beta-D-ribosyl)glycinamide + (6S)-5,6,7,8-tetrahydrofolate + H(+)</text>
        <dbReference type="Rhea" id="RHEA:15053"/>
        <dbReference type="ChEBI" id="CHEBI:15378"/>
        <dbReference type="ChEBI" id="CHEBI:57453"/>
        <dbReference type="ChEBI" id="CHEBI:143788"/>
        <dbReference type="ChEBI" id="CHEBI:147286"/>
        <dbReference type="ChEBI" id="CHEBI:195366"/>
        <dbReference type="EC" id="2.1.2.2"/>
    </reaction>
</comment>
<dbReference type="InterPro" id="IPR002376">
    <property type="entry name" value="Formyl_transf_N"/>
</dbReference>